<evidence type="ECO:0000313" key="21">
    <source>
        <dbReference type="EMBL" id="MCB2379527.1"/>
    </source>
</evidence>
<dbReference type="InterPro" id="IPR006293">
    <property type="entry name" value="DNA_helicase_ATP-dep_RecQ_bac"/>
</dbReference>
<evidence type="ECO:0000259" key="19">
    <source>
        <dbReference type="PROSITE" id="PS51192"/>
    </source>
</evidence>
<dbReference type="PROSITE" id="PS51192">
    <property type="entry name" value="HELICASE_ATP_BIND_1"/>
    <property type="match status" value="1"/>
</dbReference>
<dbReference type="CDD" id="cd18794">
    <property type="entry name" value="SF2_C_RecQ"/>
    <property type="match status" value="1"/>
</dbReference>
<organism evidence="21 22">
    <name type="scientific">Hymenobacter nitidus</name>
    <dbReference type="NCBI Taxonomy" id="2880929"/>
    <lineage>
        <taxon>Bacteria</taxon>
        <taxon>Pseudomonadati</taxon>
        <taxon>Bacteroidota</taxon>
        <taxon>Cytophagia</taxon>
        <taxon>Cytophagales</taxon>
        <taxon>Hymenobacteraceae</taxon>
        <taxon>Hymenobacter</taxon>
    </lineage>
</organism>
<dbReference type="EMBL" id="JAJADQ010000010">
    <property type="protein sequence ID" value="MCB2379527.1"/>
    <property type="molecule type" value="Genomic_DNA"/>
</dbReference>
<feature type="region of interest" description="Disordered" evidence="17">
    <location>
        <begin position="616"/>
        <end position="648"/>
    </location>
</feature>
<evidence type="ECO:0000256" key="7">
    <source>
        <dbReference type="ARBA" id="ARBA00022801"/>
    </source>
</evidence>
<dbReference type="Gene3D" id="3.40.50.300">
    <property type="entry name" value="P-loop containing nucleotide triphosphate hydrolases"/>
    <property type="match status" value="2"/>
</dbReference>
<dbReference type="NCBIfam" id="TIGR01389">
    <property type="entry name" value="recQ"/>
    <property type="match status" value="1"/>
</dbReference>
<keyword evidence="6" id="KW-0227">DNA damage</keyword>
<feature type="compositionally biased region" description="Basic and acidic residues" evidence="17">
    <location>
        <begin position="639"/>
        <end position="648"/>
    </location>
</feature>
<dbReference type="InterPro" id="IPR014001">
    <property type="entry name" value="Helicase_ATP-bd"/>
</dbReference>
<dbReference type="SMART" id="SM00956">
    <property type="entry name" value="RQC"/>
    <property type="match status" value="1"/>
</dbReference>
<dbReference type="Gene3D" id="1.10.150.80">
    <property type="entry name" value="HRDC domain"/>
    <property type="match status" value="1"/>
</dbReference>
<evidence type="ECO:0000256" key="2">
    <source>
        <dbReference type="ARBA" id="ARBA00001947"/>
    </source>
</evidence>
<dbReference type="SMART" id="SM00490">
    <property type="entry name" value="HELICc"/>
    <property type="match status" value="1"/>
</dbReference>
<evidence type="ECO:0000256" key="12">
    <source>
        <dbReference type="ARBA" id="ARBA00023172"/>
    </source>
</evidence>
<dbReference type="CDD" id="cd17920">
    <property type="entry name" value="DEXHc_RecQ"/>
    <property type="match status" value="1"/>
</dbReference>
<name>A0ABS8AIK6_9BACT</name>
<feature type="domain" description="Helicase ATP-binding" evidence="19">
    <location>
        <begin position="36"/>
        <end position="204"/>
    </location>
</feature>
<dbReference type="InterPro" id="IPR002121">
    <property type="entry name" value="HRDC_dom"/>
</dbReference>
<evidence type="ECO:0000256" key="6">
    <source>
        <dbReference type="ARBA" id="ARBA00022763"/>
    </source>
</evidence>
<comment type="catalytic activity">
    <reaction evidence="15">
        <text>Couples ATP hydrolysis with the unwinding of duplex DNA by translocating in the 3'-5' direction.</text>
        <dbReference type="EC" id="5.6.2.4"/>
    </reaction>
</comment>
<evidence type="ECO:0000256" key="9">
    <source>
        <dbReference type="ARBA" id="ARBA00022833"/>
    </source>
</evidence>
<dbReference type="SUPFAM" id="SSF47819">
    <property type="entry name" value="HRDC-like"/>
    <property type="match status" value="1"/>
</dbReference>
<dbReference type="InterPro" id="IPR010997">
    <property type="entry name" value="HRDC-like_sf"/>
</dbReference>
<dbReference type="Pfam" id="PF00570">
    <property type="entry name" value="HRDC"/>
    <property type="match status" value="1"/>
</dbReference>
<dbReference type="PROSITE" id="PS51194">
    <property type="entry name" value="HELICASE_CTER"/>
    <property type="match status" value="1"/>
</dbReference>
<evidence type="ECO:0000256" key="11">
    <source>
        <dbReference type="ARBA" id="ARBA00023125"/>
    </source>
</evidence>
<accession>A0ABS8AIK6</accession>
<dbReference type="SMART" id="SM00487">
    <property type="entry name" value="DEXDc"/>
    <property type="match status" value="1"/>
</dbReference>
<feature type="compositionally biased region" description="Basic and acidic residues" evidence="17">
    <location>
        <begin position="516"/>
        <end position="525"/>
    </location>
</feature>
<dbReference type="InterPro" id="IPR027417">
    <property type="entry name" value="P-loop_NTPase"/>
</dbReference>
<evidence type="ECO:0000256" key="8">
    <source>
        <dbReference type="ARBA" id="ARBA00022806"/>
    </source>
</evidence>
<comment type="similarity">
    <text evidence="3">Belongs to the helicase family. RecQ subfamily.</text>
</comment>
<feature type="domain" description="Helicase C-terminal" evidence="20">
    <location>
        <begin position="228"/>
        <end position="373"/>
    </location>
</feature>
<dbReference type="Pfam" id="PF00270">
    <property type="entry name" value="DEAD"/>
    <property type="match status" value="1"/>
</dbReference>
<feature type="region of interest" description="Disordered" evidence="17">
    <location>
        <begin position="514"/>
        <end position="539"/>
    </location>
</feature>
<dbReference type="GO" id="GO:0003678">
    <property type="term" value="F:DNA helicase activity"/>
    <property type="evidence" value="ECO:0007669"/>
    <property type="project" value="UniProtKB-EC"/>
</dbReference>
<dbReference type="Gene3D" id="1.10.10.10">
    <property type="entry name" value="Winged helix-like DNA-binding domain superfamily/Winged helix DNA-binding domain"/>
    <property type="match status" value="1"/>
</dbReference>
<sequence length="744" mass="83284">MLFAPEPLAPTLASARRVLKQYYGYDTFRPMQESIISNIMSGKDTVVLMPTGGGKSVCFQVPAVVQEGVCVVVSPLIALMKDQVEALKANGIPAEYINSSVGQSEQNSIASDCLNGYLKLLYVSPEKLVSPGFIQFLQRLRISMFAIDEAHCISSWGHDFRPEYTQLRVLREQFPQVPIIALTATADRLTQRDIQQQLRMHEPQVFLSSFDRPNLNLIVRPGQNRVGSIVEFVTARPSEAGIVYCLSRKQCETLAQKLKEKGVRANHYHAGMTPNQRAAVQEAFLRDDLQVIVATIAFGMGIDKSNVRWVIHYNLPKNIEGYYQEIGRAGRDGAAATAVLFYSFADVMSLRDMLTKDADPRLSQLSLTKLERMQQFAEAASCRRKILLNYFGETLATDCGNCDICRNPPTTFDGTELAQKALSAVVRMRERAPIGLLIDVLRGMRNQAIIQGGYEQIKTYGAGRDLPYLDWYSYIHQMLNDGLLYIAYEEGYALKITDLGKQVLQGQRQLAMKKFQPAEKAEKQPRGKKAAGSATAPTDATTQLFDRLRQLRKRIADEQNVPPYVIFTDTTLQEMAAERPVTRTAMLAIGGVGMKKFENYGEVFIKAILEYGGAPNPADATNDEEDDELPSAASKPARRTREAGDTHETTLQLHRAGLSVEAIAERRTLSPSTIRAHIETLYAKGQPIRLEEFLSMDEFAKIQTAIGQLGGDPPLRDLFDHLREQYDYFKLRLAVMYQKRLRGN</sequence>
<dbReference type="InterPro" id="IPR018982">
    <property type="entry name" value="RQC_domain"/>
</dbReference>
<protein>
    <recommendedName>
        <fullName evidence="16">DNA helicase RecQ</fullName>
        <ecNumber evidence="16">5.6.2.4</ecNumber>
    </recommendedName>
</protein>
<dbReference type="InterPro" id="IPR044876">
    <property type="entry name" value="HRDC_dom_sf"/>
</dbReference>
<keyword evidence="12" id="KW-0233">DNA recombination</keyword>
<dbReference type="InterPro" id="IPR032284">
    <property type="entry name" value="RecQ_Zn-bd"/>
</dbReference>
<dbReference type="InterPro" id="IPR011545">
    <property type="entry name" value="DEAD/DEAH_box_helicase_dom"/>
</dbReference>
<evidence type="ECO:0000256" key="15">
    <source>
        <dbReference type="ARBA" id="ARBA00034617"/>
    </source>
</evidence>
<keyword evidence="5" id="KW-0547">Nucleotide-binding</keyword>
<comment type="cofactor">
    <cofactor evidence="2">
        <name>Zn(2+)</name>
        <dbReference type="ChEBI" id="CHEBI:29105"/>
    </cofactor>
</comment>
<dbReference type="Pfam" id="PF00271">
    <property type="entry name" value="Helicase_C"/>
    <property type="match status" value="1"/>
</dbReference>
<dbReference type="InterPro" id="IPR029491">
    <property type="entry name" value="Helicase_HTH"/>
</dbReference>
<dbReference type="InterPro" id="IPR036390">
    <property type="entry name" value="WH_DNA-bd_sf"/>
</dbReference>
<evidence type="ECO:0000256" key="1">
    <source>
        <dbReference type="ARBA" id="ARBA00001946"/>
    </source>
</evidence>
<keyword evidence="11" id="KW-0238">DNA-binding</keyword>
<keyword evidence="14" id="KW-0413">Isomerase</keyword>
<evidence type="ECO:0000256" key="3">
    <source>
        <dbReference type="ARBA" id="ARBA00005446"/>
    </source>
</evidence>
<dbReference type="SUPFAM" id="SSF46785">
    <property type="entry name" value="Winged helix' DNA-binding domain"/>
    <property type="match status" value="1"/>
</dbReference>
<evidence type="ECO:0000259" key="18">
    <source>
        <dbReference type="PROSITE" id="PS50967"/>
    </source>
</evidence>
<keyword evidence="22" id="KW-1185">Reference proteome</keyword>
<dbReference type="InterPro" id="IPR001650">
    <property type="entry name" value="Helicase_C-like"/>
</dbReference>
<evidence type="ECO:0000256" key="16">
    <source>
        <dbReference type="NCBIfam" id="TIGR01389"/>
    </source>
</evidence>
<gene>
    <name evidence="21" type="primary">recQ</name>
    <name evidence="21" type="ORF">LGH70_18160</name>
</gene>
<dbReference type="InterPro" id="IPR036388">
    <property type="entry name" value="WH-like_DNA-bd_sf"/>
</dbReference>
<dbReference type="Pfam" id="PF09382">
    <property type="entry name" value="RQC"/>
    <property type="match status" value="1"/>
</dbReference>
<dbReference type="SMART" id="SM00341">
    <property type="entry name" value="HRDC"/>
    <property type="match status" value="1"/>
</dbReference>
<dbReference type="PANTHER" id="PTHR13710:SF105">
    <property type="entry name" value="ATP-DEPENDENT DNA HELICASE Q1"/>
    <property type="match status" value="1"/>
</dbReference>
<keyword evidence="4" id="KW-0479">Metal-binding</keyword>
<keyword evidence="9" id="KW-0862">Zinc</keyword>
<dbReference type="PROSITE" id="PS50967">
    <property type="entry name" value="HRDC"/>
    <property type="match status" value="1"/>
</dbReference>
<evidence type="ECO:0000256" key="17">
    <source>
        <dbReference type="SAM" id="MobiDB-lite"/>
    </source>
</evidence>
<keyword evidence="8 21" id="KW-0347">Helicase</keyword>
<evidence type="ECO:0000256" key="10">
    <source>
        <dbReference type="ARBA" id="ARBA00022840"/>
    </source>
</evidence>
<comment type="caution">
    <text evidence="21">The sequence shown here is derived from an EMBL/GenBank/DDBJ whole genome shotgun (WGS) entry which is preliminary data.</text>
</comment>
<dbReference type="PANTHER" id="PTHR13710">
    <property type="entry name" value="DNA HELICASE RECQ FAMILY MEMBER"/>
    <property type="match status" value="1"/>
</dbReference>
<dbReference type="RefSeq" id="WP_226188543.1">
    <property type="nucleotide sequence ID" value="NZ_JAJADQ010000010.1"/>
</dbReference>
<dbReference type="GO" id="GO:0016787">
    <property type="term" value="F:hydrolase activity"/>
    <property type="evidence" value="ECO:0007669"/>
    <property type="project" value="UniProtKB-KW"/>
</dbReference>
<dbReference type="Proteomes" id="UP001165297">
    <property type="component" value="Unassembled WGS sequence"/>
</dbReference>
<dbReference type="InterPro" id="IPR004589">
    <property type="entry name" value="DNA_helicase_ATP-dep_RecQ"/>
</dbReference>
<keyword evidence="10" id="KW-0067">ATP-binding</keyword>
<evidence type="ECO:0000256" key="13">
    <source>
        <dbReference type="ARBA" id="ARBA00023204"/>
    </source>
</evidence>
<dbReference type="Pfam" id="PF16124">
    <property type="entry name" value="RecQ_Zn_bind"/>
    <property type="match status" value="1"/>
</dbReference>
<keyword evidence="7 21" id="KW-0378">Hydrolase</keyword>
<dbReference type="EC" id="5.6.2.4" evidence="16"/>
<evidence type="ECO:0000256" key="5">
    <source>
        <dbReference type="ARBA" id="ARBA00022741"/>
    </source>
</evidence>
<proteinExistence type="inferred from homology"/>
<evidence type="ECO:0000313" key="22">
    <source>
        <dbReference type="Proteomes" id="UP001165297"/>
    </source>
</evidence>
<feature type="domain" description="HRDC" evidence="18">
    <location>
        <begin position="538"/>
        <end position="618"/>
    </location>
</feature>
<reference evidence="21" key="1">
    <citation type="submission" date="2021-10" db="EMBL/GenBank/DDBJ databases">
        <authorList>
            <person name="Dean J.D."/>
            <person name="Kim M.K."/>
            <person name="Newey C.N."/>
            <person name="Stoker T.S."/>
            <person name="Thompson D.W."/>
            <person name="Grose J.H."/>
        </authorList>
    </citation>
    <scope>NUCLEOTIDE SEQUENCE</scope>
    <source>
        <strain evidence="21">BT635</strain>
    </source>
</reference>
<evidence type="ECO:0000256" key="4">
    <source>
        <dbReference type="ARBA" id="ARBA00022723"/>
    </source>
</evidence>
<evidence type="ECO:0000256" key="14">
    <source>
        <dbReference type="ARBA" id="ARBA00023235"/>
    </source>
</evidence>
<keyword evidence="13" id="KW-0234">DNA repair</keyword>
<dbReference type="NCBIfam" id="TIGR00614">
    <property type="entry name" value="recQ_fam"/>
    <property type="match status" value="1"/>
</dbReference>
<comment type="cofactor">
    <cofactor evidence="1">
        <name>Mg(2+)</name>
        <dbReference type="ChEBI" id="CHEBI:18420"/>
    </cofactor>
</comment>
<dbReference type="Pfam" id="PF14493">
    <property type="entry name" value="HTH_40"/>
    <property type="match status" value="1"/>
</dbReference>
<evidence type="ECO:0000259" key="20">
    <source>
        <dbReference type="PROSITE" id="PS51194"/>
    </source>
</evidence>
<dbReference type="SUPFAM" id="SSF52540">
    <property type="entry name" value="P-loop containing nucleoside triphosphate hydrolases"/>
    <property type="match status" value="1"/>
</dbReference>